<comment type="caution">
    <text evidence="1">The sequence shown here is derived from an EMBL/GenBank/DDBJ whole genome shotgun (WGS) entry which is preliminary data.</text>
</comment>
<dbReference type="Proteomes" id="UP000272213">
    <property type="component" value="Unassembled WGS sequence"/>
</dbReference>
<organism evidence="1 2">
    <name type="scientific">Streptococcus cristatus</name>
    <dbReference type="NCBI Taxonomy" id="45634"/>
    <lineage>
        <taxon>Bacteria</taxon>
        <taxon>Bacillati</taxon>
        <taxon>Bacillota</taxon>
        <taxon>Bacilli</taxon>
        <taxon>Lactobacillales</taxon>
        <taxon>Streptococcaceae</taxon>
        <taxon>Streptococcus</taxon>
    </lineage>
</organism>
<name>A0A3R9LWT2_STRCR</name>
<proteinExistence type="predicted"/>
<dbReference type="AlphaFoldDB" id="A0A3R9LWT2"/>
<protein>
    <recommendedName>
        <fullName evidence="3">Lantibiotic salivaricin M</fullName>
    </recommendedName>
</protein>
<dbReference type="RefSeq" id="WP_070846370.1">
    <property type="nucleotide sequence ID" value="NZ_RJPM01000001.1"/>
</dbReference>
<gene>
    <name evidence="1" type="ORF">D8798_01510</name>
</gene>
<evidence type="ECO:0008006" key="3">
    <source>
        <dbReference type="Google" id="ProtNLM"/>
    </source>
</evidence>
<accession>A0A3R9LWT2</accession>
<evidence type="ECO:0000313" key="1">
    <source>
        <dbReference type="EMBL" id="RSJ77838.1"/>
    </source>
</evidence>
<reference evidence="1 2" key="1">
    <citation type="submission" date="2018-11" db="EMBL/GenBank/DDBJ databases">
        <title>Species Designations Belie Phenotypic and Genotypic Heterogeneity in Oral Streptococci.</title>
        <authorList>
            <person name="Velsko I."/>
        </authorList>
    </citation>
    <scope>NUCLEOTIDE SEQUENCE [LARGE SCALE GENOMIC DNA]</scope>
    <source>
        <strain evidence="1 2">BCA6</strain>
    </source>
</reference>
<evidence type="ECO:0000313" key="2">
    <source>
        <dbReference type="Proteomes" id="UP000272213"/>
    </source>
</evidence>
<sequence length="60" mass="6531">MAKNAERPVIDSLDFEVTNQELAGKSGSGWFSAIQLTLVGRCGWAFTYSYECTTPHVSCG</sequence>
<dbReference type="EMBL" id="RJPM01000001">
    <property type="protein sequence ID" value="RSJ77838.1"/>
    <property type="molecule type" value="Genomic_DNA"/>
</dbReference>
<dbReference type="NCBIfam" id="NF040663">
    <property type="entry name" value="salivaricin_M"/>
    <property type="match status" value="1"/>
</dbReference>